<comment type="caution">
    <text evidence="2">The sequence shown here is derived from an EMBL/GenBank/DDBJ whole genome shotgun (WGS) entry which is preliminary data.</text>
</comment>
<evidence type="ECO:0000256" key="1">
    <source>
        <dbReference type="SAM" id="Phobius"/>
    </source>
</evidence>
<dbReference type="Proteomes" id="UP000316184">
    <property type="component" value="Unassembled WGS sequence"/>
</dbReference>
<keyword evidence="3" id="KW-1185">Reference proteome</keyword>
<dbReference type="EMBL" id="VIWX01000001">
    <property type="protein sequence ID" value="TWG08074.1"/>
    <property type="molecule type" value="Genomic_DNA"/>
</dbReference>
<feature type="transmembrane region" description="Helical" evidence="1">
    <location>
        <begin position="226"/>
        <end position="250"/>
    </location>
</feature>
<dbReference type="InterPro" id="IPR030802">
    <property type="entry name" value="Permease_MalE"/>
</dbReference>
<protein>
    <submittedName>
        <fullName evidence="2">Phospholipid/cholesterol/gamma-HCH transport system permease protein</fullName>
    </submittedName>
</protein>
<dbReference type="AlphaFoldDB" id="A0A561V914"/>
<name>A0A561V914_9PSEU</name>
<sequence length="254" mass="26325">MADSGLARISVPVGSFYRLSAEVFRLGFRRPFQGREFLQQAWMIVSVSVVPTLLVAIPFCVIVVFQLNQLLTELGAADLAGAGAGLAVVREIGPMVSVLVVAGAGATAICADLGARKIRDEIEAMSVMGLNPVQRLVVPRVLASTIVALALNGLVTFVGLGGSFLFSVLVQNSSAGLFLSNLTLLTGVDDLLVSELKAAVFGLLSGLVACHLGLNAKGGPKGVGDAVNQTVVFSFILLFAANSLITAVFLQARG</sequence>
<dbReference type="PANTHER" id="PTHR30188:SF4">
    <property type="entry name" value="PROTEIN TRIGALACTOSYLDIACYLGLYCEROL 1, CHLOROPLASTIC"/>
    <property type="match status" value="1"/>
</dbReference>
<gene>
    <name evidence="2" type="ORF">FHU35_11693</name>
</gene>
<feature type="transmembrane region" description="Helical" evidence="1">
    <location>
        <begin position="95"/>
        <end position="115"/>
    </location>
</feature>
<evidence type="ECO:0000313" key="2">
    <source>
        <dbReference type="EMBL" id="TWG08074.1"/>
    </source>
</evidence>
<keyword evidence="1" id="KW-1133">Transmembrane helix</keyword>
<dbReference type="OrthoDB" id="5243306at2"/>
<proteinExistence type="predicted"/>
<dbReference type="Pfam" id="PF02405">
    <property type="entry name" value="MlaE"/>
    <property type="match status" value="1"/>
</dbReference>
<accession>A0A561V914</accession>
<reference evidence="2 3" key="1">
    <citation type="submission" date="2019-06" db="EMBL/GenBank/DDBJ databases">
        <title>Sequencing the genomes of 1000 actinobacteria strains.</title>
        <authorList>
            <person name="Klenk H.-P."/>
        </authorList>
    </citation>
    <scope>NUCLEOTIDE SEQUENCE [LARGE SCALE GENOMIC DNA]</scope>
    <source>
        <strain evidence="2 3">DSM 46699</strain>
    </source>
</reference>
<keyword evidence="1" id="KW-0472">Membrane</keyword>
<dbReference type="PANTHER" id="PTHR30188">
    <property type="entry name" value="ABC TRANSPORTER PERMEASE PROTEIN-RELATED"/>
    <property type="match status" value="1"/>
</dbReference>
<evidence type="ECO:0000313" key="3">
    <source>
        <dbReference type="Proteomes" id="UP000316184"/>
    </source>
</evidence>
<dbReference type="RefSeq" id="WP_145736611.1">
    <property type="nucleotide sequence ID" value="NZ_VIWX01000001.1"/>
</dbReference>
<organism evidence="2 3">
    <name type="scientific">Saccharopolyspora dendranthemae</name>
    <dbReference type="NCBI Taxonomy" id="1181886"/>
    <lineage>
        <taxon>Bacteria</taxon>
        <taxon>Bacillati</taxon>
        <taxon>Actinomycetota</taxon>
        <taxon>Actinomycetes</taxon>
        <taxon>Pseudonocardiales</taxon>
        <taxon>Pseudonocardiaceae</taxon>
        <taxon>Saccharopolyspora</taxon>
    </lineage>
</organism>
<feature type="transmembrane region" description="Helical" evidence="1">
    <location>
        <begin position="41"/>
        <end position="65"/>
    </location>
</feature>
<dbReference type="GO" id="GO:0005548">
    <property type="term" value="F:phospholipid transporter activity"/>
    <property type="evidence" value="ECO:0007669"/>
    <property type="project" value="TreeGrafter"/>
</dbReference>
<feature type="transmembrane region" description="Helical" evidence="1">
    <location>
        <begin position="164"/>
        <end position="184"/>
    </location>
</feature>
<feature type="transmembrane region" description="Helical" evidence="1">
    <location>
        <begin position="196"/>
        <end position="214"/>
    </location>
</feature>
<dbReference type="GO" id="GO:0043190">
    <property type="term" value="C:ATP-binding cassette (ABC) transporter complex"/>
    <property type="evidence" value="ECO:0007669"/>
    <property type="project" value="InterPro"/>
</dbReference>
<keyword evidence="1" id="KW-0812">Transmembrane</keyword>
<feature type="transmembrane region" description="Helical" evidence="1">
    <location>
        <begin position="136"/>
        <end position="158"/>
    </location>
</feature>